<evidence type="ECO:0000259" key="6">
    <source>
        <dbReference type="Pfam" id="PF08240"/>
    </source>
</evidence>
<name>A0A242NUW0_9GAMM</name>
<sequence>MNIENLPKQANVAILTGNKKIELKSLTLPNINDDEILVKVEACGICGTDVHEYKGDPFGYIPIQLGHEGTGTIVKLGKNITHDFTGKPLAVGDKIVTGLRPCGKCDICLNHPEQIHLCNGGEIFGLMPGENHFFNGWFGDYIKINKGGIVFNVSDMSLDLRVLIEPAAVVIHAIEKAKEIFNFKHDSTVLIQGCGPIGLLLLTIIRTMGVRHIIAVDGEDSRLQLAQELGAQHTINFIKSYDSIKDVMKLSKQGVDMAFQCTGSTKAASTIWKYIRRGGSLCELGFFVNNGEANYNPHFDICNKEIKVVGSWTYKAEDWVHACEFLKEAQARKLPIEKLISHRYPLKEINQAMEMNMSMQGYKIIIQN</sequence>
<dbReference type="Proteomes" id="UP000194968">
    <property type="component" value="Unassembled WGS sequence"/>
</dbReference>
<dbReference type="RefSeq" id="WP_086320390.1">
    <property type="nucleotide sequence ID" value="NZ_NASK01000090.1"/>
</dbReference>
<dbReference type="Pfam" id="PF08240">
    <property type="entry name" value="ADH_N"/>
    <property type="match status" value="1"/>
</dbReference>
<gene>
    <name evidence="7" type="ORF">B6D06_04955</name>
</gene>
<evidence type="ECO:0000256" key="4">
    <source>
        <dbReference type="RuleBase" id="RU361277"/>
    </source>
</evidence>
<dbReference type="OrthoDB" id="9773078at2"/>
<dbReference type="AlphaFoldDB" id="A0A242NUW0"/>
<dbReference type="SUPFAM" id="SSF50129">
    <property type="entry name" value="GroES-like"/>
    <property type="match status" value="1"/>
</dbReference>
<evidence type="ECO:0000313" key="8">
    <source>
        <dbReference type="Proteomes" id="UP000194968"/>
    </source>
</evidence>
<evidence type="ECO:0000259" key="5">
    <source>
        <dbReference type="Pfam" id="PF00107"/>
    </source>
</evidence>
<feature type="domain" description="Alcohol dehydrogenase-like C-terminal" evidence="5">
    <location>
        <begin position="196"/>
        <end position="327"/>
    </location>
</feature>
<dbReference type="PANTHER" id="PTHR43401">
    <property type="entry name" value="L-THREONINE 3-DEHYDROGENASE"/>
    <property type="match status" value="1"/>
</dbReference>
<reference evidence="7 8" key="1">
    <citation type="submission" date="2017-03" db="EMBL/GenBank/DDBJ databases">
        <title>Comparative genomics of honeybee gut symbionts reveal geographically distinct and subgroup specific antibiotic resistance.</title>
        <authorList>
            <person name="Ludvigsen J."/>
            <person name="Porcellato D."/>
            <person name="Labee-Lund T.M."/>
            <person name="Amdam G.V."/>
            <person name="Rudi K."/>
        </authorList>
    </citation>
    <scope>NUCLEOTIDE SEQUENCE [LARGE SCALE GENOMIC DNA]</scope>
    <source>
        <strain evidence="7 8">A-4-12</strain>
    </source>
</reference>
<dbReference type="InterPro" id="IPR013149">
    <property type="entry name" value="ADH-like_C"/>
</dbReference>
<dbReference type="PANTHER" id="PTHR43401:SF2">
    <property type="entry name" value="L-THREONINE 3-DEHYDROGENASE"/>
    <property type="match status" value="1"/>
</dbReference>
<dbReference type="Gene3D" id="3.90.180.10">
    <property type="entry name" value="Medium-chain alcohol dehydrogenases, catalytic domain"/>
    <property type="match status" value="1"/>
</dbReference>
<feature type="domain" description="Alcohol dehydrogenase-like N-terminal" evidence="6">
    <location>
        <begin position="33"/>
        <end position="148"/>
    </location>
</feature>
<accession>A0A242NUW0</accession>
<dbReference type="SUPFAM" id="SSF51735">
    <property type="entry name" value="NAD(P)-binding Rossmann-fold domains"/>
    <property type="match status" value="1"/>
</dbReference>
<keyword evidence="3" id="KW-0560">Oxidoreductase</keyword>
<keyword evidence="2 4" id="KW-0862">Zinc</keyword>
<proteinExistence type="inferred from homology"/>
<evidence type="ECO:0000313" key="7">
    <source>
        <dbReference type="EMBL" id="OTQ50031.1"/>
    </source>
</evidence>
<evidence type="ECO:0000256" key="3">
    <source>
        <dbReference type="ARBA" id="ARBA00023002"/>
    </source>
</evidence>
<dbReference type="PROSITE" id="PS00059">
    <property type="entry name" value="ADH_ZINC"/>
    <property type="match status" value="1"/>
</dbReference>
<organism evidence="7 8">
    <name type="scientific">Gilliamella apis</name>
    <dbReference type="NCBI Taxonomy" id="1970738"/>
    <lineage>
        <taxon>Bacteria</taxon>
        <taxon>Pseudomonadati</taxon>
        <taxon>Pseudomonadota</taxon>
        <taxon>Gammaproteobacteria</taxon>
        <taxon>Orbales</taxon>
        <taxon>Orbaceae</taxon>
        <taxon>Gilliamella</taxon>
    </lineage>
</organism>
<comment type="caution">
    <text evidence="7">The sequence shown here is derived from an EMBL/GenBank/DDBJ whole genome shotgun (WGS) entry which is preliminary data.</text>
</comment>
<protein>
    <submittedName>
        <fullName evidence="7">Theronine dehydrogenase</fullName>
    </submittedName>
</protein>
<dbReference type="InterPro" id="IPR011032">
    <property type="entry name" value="GroES-like_sf"/>
</dbReference>
<evidence type="ECO:0000256" key="1">
    <source>
        <dbReference type="ARBA" id="ARBA00022723"/>
    </source>
</evidence>
<dbReference type="InterPro" id="IPR050129">
    <property type="entry name" value="Zn_alcohol_dh"/>
</dbReference>
<dbReference type="InterPro" id="IPR036291">
    <property type="entry name" value="NAD(P)-bd_dom_sf"/>
</dbReference>
<evidence type="ECO:0000256" key="2">
    <source>
        <dbReference type="ARBA" id="ARBA00022833"/>
    </source>
</evidence>
<dbReference type="GO" id="GO:0008270">
    <property type="term" value="F:zinc ion binding"/>
    <property type="evidence" value="ECO:0007669"/>
    <property type="project" value="InterPro"/>
</dbReference>
<keyword evidence="1 4" id="KW-0479">Metal-binding</keyword>
<dbReference type="InterPro" id="IPR013154">
    <property type="entry name" value="ADH-like_N"/>
</dbReference>
<dbReference type="GO" id="GO:0016491">
    <property type="term" value="F:oxidoreductase activity"/>
    <property type="evidence" value="ECO:0007669"/>
    <property type="project" value="UniProtKB-KW"/>
</dbReference>
<comment type="cofactor">
    <cofactor evidence="4">
        <name>Zn(2+)</name>
        <dbReference type="ChEBI" id="CHEBI:29105"/>
    </cofactor>
</comment>
<comment type="similarity">
    <text evidence="4">Belongs to the zinc-containing alcohol dehydrogenase family.</text>
</comment>
<dbReference type="InterPro" id="IPR002328">
    <property type="entry name" value="ADH_Zn_CS"/>
</dbReference>
<dbReference type="Gene3D" id="3.40.50.720">
    <property type="entry name" value="NAD(P)-binding Rossmann-like Domain"/>
    <property type="match status" value="1"/>
</dbReference>
<dbReference type="Pfam" id="PF00107">
    <property type="entry name" value="ADH_zinc_N"/>
    <property type="match status" value="1"/>
</dbReference>
<dbReference type="EMBL" id="NASK01000090">
    <property type="protein sequence ID" value="OTQ50031.1"/>
    <property type="molecule type" value="Genomic_DNA"/>
</dbReference>